<dbReference type="GeneID" id="54488797"/>
<evidence type="ECO:0000256" key="1">
    <source>
        <dbReference type="SAM" id="MobiDB-lite"/>
    </source>
</evidence>
<sequence length="291" mass="32211">MHKLVRAWEWEQLDAAEQQEYGISSLQLVYNAIQLCDQTPQAKLRLLAHAVANFTATTRHEHMFHASATLAAIGWVEKLGHFADGTGQLSETFMFEAFTYGQMKAVLGQEHPSTLIAMSNLAGTLNDQGKMDEAAAMKSEALNKMRSKLGNDGRYCNYTKRGIGEATDAGPDVGTFARIDAAHPDNGALIGALERLASAVLVLSGKIDLMLDKCNETDENILAVLRGHEMIQDRLKTTDEPQISSINSRLRKEKDELSGDVNEDDSRENKRKADDLDNTADARKRQKRIHS</sequence>
<dbReference type="Gene3D" id="1.25.40.10">
    <property type="entry name" value="Tetratricopeptide repeat domain"/>
    <property type="match status" value="1"/>
</dbReference>
<name>A0A6A6VR94_9PEZI</name>
<dbReference type="RefSeq" id="XP_033595116.1">
    <property type="nucleotide sequence ID" value="XM_033747743.1"/>
</dbReference>
<evidence type="ECO:0000313" key="2">
    <source>
        <dbReference type="EMBL" id="KAF2752665.1"/>
    </source>
</evidence>
<reference evidence="2" key="1">
    <citation type="journal article" date="2020" name="Stud. Mycol.">
        <title>101 Dothideomycetes genomes: a test case for predicting lifestyles and emergence of pathogens.</title>
        <authorList>
            <person name="Haridas S."/>
            <person name="Albert R."/>
            <person name="Binder M."/>
            <person name="Bloem J."/>
            <person name="Labutti K."/>
            <person name="Salamov A."/>
            <person name="Andreopoulos B."/>
            <person name="Baker S."/>
            <person name="Barry K."/>
            <person name="Bills G."/>
            <person name="Bluhm B."/>
            <person name="Cannon C."/>
            <person name="Castanera R."/>
            <person name="Culley D."/>
            <person name="Daum C."/>
            <person name="Ezra D."/>
            <person name="Gonzalez J."/>
            <person name="Henrissat B."/>
            <person name="Kuo A."/>
            <person name="Liang C."/>
            <person name="Lipzen A."/>
            <person name="Lutzoni F."/>
            <person name="Magnuson J."/>
            <person name="Mondo S."/>
            <person name="Nolan M."/>
            <person name="Ohm R."/>
            <person name="Pangilinan J."/>
            <person name="Park H.-J."/>
            <person name="Ramirez L."/>
            <person name="Alfaro M."/>
            <person name="Sun H."/>
            <person name="Tritt A."/>
            <person name="Yoshinaga Y."/>
            <person name="Zwiers L.-H."/>
            <person name="Turgeon B."/>
            <person name="Goodwin S."/>
            <person name="Spatafora J."/>
            <person name="Crous P."/>
            <person name="Grigoriev I."/>
        </authorList>
    </citation>
    <scope>NUCLEOTIDE SEQUENCE</scope>
    <source>
        <strain evidence="2">CBS 121739</strain>
    </source>
</reference>
<organism evidence="2 3">
    <name type="scientific">Pseudovirgaria hyperparasitica</name>
    <dbReference type="NCBI Taxonomy" id="470096"/>
    <lineage>
        <taxon>Eukaryota</taxon>
        <taxon>Fungi</taxon>
        <taxon>Dikarya</taxon>
        <taxon>Ascomycota</taxon>
        <taxon>Pezizomycotina</taxon>
        <taxon>Dothideomycetes</taxon>
        <taxon>Dothideomycetes incertae sedis</taxon>
        <taxon>Acrospermales</taxon>
        <taxon>Acrospermaceae</taxon>
        <taxon>Pseudovirgaria</taxon>
    </lineage>
</organism>
<dbReference type="AlphaFoldDB" id="A0A6A6VR94"/>
<dbReference type="EMBL" id="ML996600">
    <property type="protein sequence ID" value="KAF2752665.1"/>
    <property type="molecule type" value="Genomic_DNA"/>
</dbReference>
<feature type="region of interest" description="Disordered" evidence="1">
    <location>
        <begin position="235"/>
        <end position="291"/>
    </location>
</feature>
<protein>
    <submittedName>
        <fullName evidence="2">Uncharacterized protein</fullName>
    </submittedName>
</protein>
<keyword evidence="3" id="KW-1185">Reference proteome</keyword>
<feature type="compositionally biased region" description="Basic and acidic residues" evidence="1">
    <location>
        <begin position="267"/>
        <end position="283"/>
    </location>
</feature>
<dbReference type="Proteomes" id="UP000799437">
    <property type="component" value="Unassembled WGS sequence"/>
</dbReference>
<dbReference type="OrthoDB" id="5986190at2759"/>
<dbReference type="InterPro" id="IPR011990">
    <property type="entry name" value="TPR-like_helical_dom_sf"/>
</dbReference>
<gene>
    <name evidence="2" type="ORF">EJ05DRAFT_505838</name>
</gene>
<evidence type="ECO:0000313" key="3">
    <source>
        <dbReference type="Proteomes" id="UP000799437"/>
    </source>
</evidence>
<accession>A0A6A6VR94</accession>
<proteinExistence type="predicted"/>